<dbReference type="RefSeq" id="WP_088863689.1">
    <property type="nucleotide sequence ID" value="NZ_CP014854.1"/>
</dbReference>
<evidence type="ECO:0000313" key="2">
    <source>
        <dbReference type="EMBL" id="ASI99773.1"/>
    </source>
</evidence>
<proteinExistence type="predicted"/>
<name>A0A218P4D9_THECE</name>
<accession>A0A218P4D9</accession>
<organism evidence="2 3">
    <name type="scientific">Thermococcus celer Vu 13 = JCM 8558</name>
    <dbReference type="NCBI Taxonomy" id="1293037"/>
    <lineage>
        <taxon>Archaea</taxon>
        <taxon>Methanobacteriati</taxon>
        <taxon>Methanobacteriota</taxon>
        <taxon>Thermococci</taxon>
        <taxon>Thermococcales</taxon>
        <taxon>Thermococcaceae</taxon>
        <taxon>Thermococcus</taxon>
    </lineage>
</organism>
<feature type="transmembrane region" description="Helical" evidence="1">
    <location>
        <begin position="89"/>
        <end position="107"/>
    </location>
</feature>
<keyword evidence="1" id="KW-0472">Membrane</keyword>
<sequence>MDLKRRLFRLSIFINVVIMAFSVYYVKVQDSEWWGYTFIGVFMWTVGLVSVVPGKRVSKWYRVNDSLIYPVVTLVPFAIFLHSSSSMNFVVKTVVILAPIGLMVYYIQKRLNKTILLVYYSGLLVLAGILCWGYPLVQLTYIPFVVYCAMNLLQEVKDE</sequence>
<keyword evidence="1" id="KW-0812">Transmembrane</keyword>
<evidence type="ECO:0000256" key="1">
    <source>
        <dbReference type="SAM" id="Phobius"/>
    </source>
</evidence>
<gene>
    <name evidence="2" type="ORF">A3L02_09455</name>
</gene>
<dbReference type="AlphaFoldDB" id="A0A218P4D9"/>
<dbReference type="EMBL" id="CP014854">
    <property type="protein sequence ID" value="ASI99773.1"/>
    <property type="molecule type" value="Genomic_DNA"/>
</dbReference>
<evidence type="ECO:0000313" key="3">
    <source>
        <dbReference type="Proteomes" id="UP000197156"/>
    </source>
</evidence>
<feature type="transmembrane region" description="Helical" evidence="1">
    <location>
        <begin position="7"/>
        <end position="27"/>
    </location>
</feature>
<protein>
    <submittedName>
        <fullName evidence="2">Uncharacterized protein</fullName>
    </submittedName>
</protein>
<dbReference type="KEGG" id="tce:A3L02_09455"/>
<keyword evidence="1" id="KW-1133">Transmembrane helix</keyword>
<feature type="transmembrane region" description="Helical" evidence="1">
    <location>
        <begin position="33"/>
        <end position="54"/>
    </location>
</feature>
<reference evidence="2 3" key="1">
    <citation type="submission" date="2016-03" db="EMBL/GenBank/DDBJ databases">
        <title>Complete genome sequence of Thermococcus celer.</title>
        <authorList>
            <person name="Oger P.M."/>
        </authorList>
    </citation>
    <scope>NUCLEOTIDE SEQUENCE [LARGE SCALE GENOMIC DNA]</scope>
    <source>
        <strain evidence="2 3">Vu 13</strain>
    </source>
</reference>
<feature type="transmembrane region" description="Helical" evidence="1">
    <location>
        <begin position="114"/>
        <end position="135"/>
    </location>
</feature>
<feature type="transmembrane region" description="Helical" evidence="1">
    <location>
        <begin position="66"/>
        <end position="83"/>
    </location>
</feature>
<dbReference type="GeneID" id="33324990"/>
<dbReference type="Proteomes" id="UP000197156">
    <property type="component" value="Chromosome"/>
</dbReference>
<dbReference type="OrthoDB" id="102141at2157"/>
<keyword evidence="3" id="KW-1185">Reference proteome</keyword>